<evidence type="ECO:0000313" key="2">
    <source>
        <dbReference type="EMBL" id="GAA4700926.1"/>
    </source>
</evidence>
<evidence type="ECO:0000313" key="3">
    <source>
        <dbReference type="Proteomes" id="UP001501446"/>
    </source>
</evidence>
<evidence type="ECO:0000256" key="1">
    <source>
        <dbReference type="SAM" id="MobiDB-lite"/>
    </source>
</evidence>
<organism evidence="2 3">
    <name type="scientific">Kocuria gwangalliensis</name>
    <dbReference type="NCBI Taxonomy" id="501592"/>
    <lineage>
        <taxon>Bacteria</taxon>
        <taxon>Bacillati</taxon>
        <taxon>Actinomycetota</taxon>
        <taxon>Actinomycetes</taxon>
        <taxon>Micrococcales</taxon>
        <taxon>Micrococcaceae</taxon>
        <taxon>Kocuria</taxon>
    </lineage>
</organism>
<sequence length="848" mass="94832">MRSVYYSADAELISSHAHLVAEIQEHTPRTPDQGANGCLKSWDRTPWLGISGLLPNHELAVPGFAVARFFPRAENPYRRWSVKDRVAAYVVLAQREWRQFEQCGFEPVLSVTGGHDSRTNLALVSPHSEKIRTFTYAASETMKSAWADSTRMDRRIVEELKQCIPLDHRFFEIHASDRKSEEIPRDLLTRNTLGNHGTWLLPFYLQHFSNENAIHVRGNTYGVYKAPWNAAEDNNDIAGLRTLHRMLTRGDRGHETPESREAHFVDGVRRWGYDGDLFGYHRNELLYWEMRLGRWASEIYNETDLAFPTFDPTNVRTMLEIALSFTLDEKRDKVFQSEVVNAAYPLLNFPGKNQAENLYEQTRHLLRTPPTPPHSSGDSHGTVPTAAPPVAPNTHCTGGPGASMEHSSGPHRFPSERPLYLRPGMTISRDGVSIARITTGETELYVPSDYFTLGTVSAKAFEAPGARGTLTFTLESDYAKYEARDSWFYSVSVDGVVRARWDGALRRRPVHVTVENVNARTTVEVCAVALRDRVGIPSWEKATRAWVTSPVLTAHELPGPLIVSTDVPGSELESTPELLRIPIENLAELSVDEFASDIPRRVDVITSHCVIPLLVVRRATAKRTTIWVNGAVDLERSGRKPVFEWSSCWPELPHHQIFVCDPATVGTAALPIAWGQYSPEYWFVPDASRAVSAISAVLGVADGDRREYVGSSAGGFLALALACRDAGSRTLVDNAPFDWASCSSNALGVVRSGRLRNISLEKLRLVEPGRLDVLGHWASLPEPPRLRYLVNMAEPQHRDVTLPRIEELLVNRPDLTARLTCERYDDETAGTALLSRERAVALLAKPYA</sequence>
<proteinExistence type="predicted"/>
<feature type="region of interest" description="Disordered" evidence="1">
    <location>
        <begin position="367"/>
        <end position="389"/>
    </location>
</feature>
<dbReference type="EMBL" id="BAABLN010000030">
    <property type="protein sequence ID" value="GAA4700926.1"/>
    <property type="molecule type" value="Genomic_DNA"/>
</dbReference>
<accession>A0ABP8X8A0</accession>
<gene>
    <name evidence="2" type="ORF">GCM10025781_19100</name>
</gene>
<dbReference type="InterPro" id="IPR029058">
    <property type="entry name" value="AB_hydrolase_fold"/>
</dbReference>
<dbReference type="SUPFAM" id="SSF53474">
    <property type="entry name" value="alpha/beta-Hydrolases"/>
    <property type="match status" value="1"/>
</dbReference>
<dbReference type="Proteomes" id="UP001501446">
    <property type="component" value="Unassembled WGS sequence"/>
</dbReference>
<comment type="caution">
    <text evidence="2">The sequence shown here is derived from an EMBL/GenBank/DDBJ whole genome shotgun (WGS) entry which is preliminary data.</text>
</comment>
<name>A0ABP8X8A0_9MICC</name>
<protein>
    <submittedName>
        <fullName evidence="2">Uncharacterized protein</fullName>
    </submittedName>
</protein>
<reference evidence="3" key="1">
    <citation type="journal article" date="2019" name="Int. J. Syst. Evol. Microbiol.">
        <title>The Global Catalogue of Microorganisms (GCM) 10K type strain sequencing project: providing services to taxonomists for standard genome sequencing and annotation.</title>
        <authorList>
            <consortium name="The Broad Institute Genomics Platform"/>
            <consortium name="The Broad Institute Genome Sequencing Center for Infectious Disease"/>
            <person name="Wu L."/>
            <person name="Ma J."/>
        </authorList>
    </citation>
    <scope>NUCLEOTIDE SEQUENCE [LARGE SCALE GENOMIC DNA]</scope>
    <source>
        <strain evidence="3">JCM 18958</strain>
    </source>
</reference>
<keyword evidence="3" id="KW-1185">Reference proteome</keyword>